<dbReference type="InterPro" id="IPR016192">
    <property type="entry name" value="APOBEC/CMP_deaminase_Zn-bd"/>
</dbReference>
<evidence type="ECO:0000256" key="11">
    <source>
        <dbReference type="ARBA" id="ARBA00023002"/>
    </source>
</evidence>
<evidence type="ECO:0000313" key="19">
    <source>
        <dbReference type="EMBL" id="QNU67716.1"/>
    </source>
</evidence>
<dbReference type="EMBL" id="CP061336">
    <property type="protein sequence ID" value="QNU67716.1"/>
    <property type="molecule type" value="Genomic_DNA"/>
</dbReference>
<dbReference type="InterPro" id="IPR002734">
    <property type="entry name" value="RibDG_C"/>
</dbReference>
<sequence length="369" mass="40240">MSRHEVFMKRAIQLAKGGWGKTNPNPLVGAVIVRDGEIIAEGYHQALGGPHAEVEAINNSKQDVKGSTIYVNLEPCSHYGKTPPCALKLIEAGIKKVVIAMQDPNPLVSGKGIKMLRDAGIEVIEGILEKEARVLNEIFIKYISQNMPFVIMKTAMTLDGKIASVSGDSKWISSESSRQQVHVIRDRVSAIMVGINTVLVDNPALTTRLNNGRGRDPIRIIVDSKGRIPIDSQVINVDSSSGVILATTSLIDNEKEKQLKDRGVQILKLDNPSCKGYVDLNKLMHELYKLEIDSVLLEGGGNLNAAALNCGIVDKVMFFIAPKIIGGIDAKTPIEGEGIRLMKDAISLKNLNIQRFDEDILIEGYVKGE</sequence>
<dbReference type="InterPro" id="IPR024072">
    <property type="entry name" value="DHFR-like_dom_sf"/>
</dbReference>
<evidence type="ECO:0000256" key="15">
    <source>
        <dbReference type="PIRNR" id="PIRNR006769"/>
    </source>
</evidence>
<comment type="function">
    <text evidence="1 15">Converts 2,5-diamino-6-(ribosylamino)-4(3h)-pyrimidinone 5'-phosphate into 5-amino-6-(ribosylamino)-2,4(1h,3h)-pyrimidinedione 5'-phosphate.</text>
</comment>
<dbReference type="Gene3D" id="3.40.140.10">
    <property type="entry name" value="Cytidine Deaminase, domain 2"/>
    <property type="match status" value="1"/>
</dbReference>
<feature type="binding site" evidence="17">
    <location>
        <position position="155"/>
    </location>
    <ligand>
        <name>NADP(+)</name>
        <dbReference type="ChEBI" id="CHEBI:58349"/>
    </ligand>
</feature>
<feature type="binding site" evidence="17">
    <location>
        <position position="205"/>
    </location>
    <ligand>
        <name>substrate</name>
    </ligand>
</feature>
<dbReference type="InterPro" id="IPR002125">
    <property type="entry name" value="CMP_dCMP_dom"/>
</dbReference>
<dbReference type="Pfam" id="PF01872">
    <property type="entry name" value="RibD_C"/>
    <property type="match status" value="1"/>
</dbReference>
<evidence type="ECO:0000256" key="2">
    <source>
        <dbReference type="ARBA" id="ARBA00004882"/>
    </source>
</evidence>
<comment type="cofactor">
    <cofactor evidence="15 18">
        <name>Zn(2+)</name>
        <dbReference type="ChEBI" id="CHEBI:29105"/>
    </cofactor>
    <text evidence="15 18">Binds 1 zinc ion.</text>
</comment>
<dbReference type="PANTHER" id="PTHR38011">
    <property type="entry name" value="DIHYDROFOLATE REDUCTASE FAMILY PROTEIN (AFU_ORTHOLOGUE AFUA_8G06820)"/>
    <property type="match status" value="1"/>
</dbReference>
<feature type="binding site" evidence="17">
    <location>
        <position position="185"/>
    </location>
    <ligand>
        <name>substrate</name>
    </ligand>
</feature>
<accession>A0A4U7JDV4</accession>
<dbReference type="EC" id="1.1.1.193" evidence="15"/>
<dbReference type="InterPro" id="IPR011549">
    <property type="entry name" value="RibD_C"/>
</dbReference>
<dbReference type="InterPro" id="IPR004794">
    <property type="entry name" value="Eubact_RibD"/>
</dbReference>
<dbReference type="InterPro" id="IPR016193">
    <property type="entry name" value="Cytidine_deaminase-like"/>
</dbReference>
<dbReference type="Pfam" id="PF00383">
    <property type="entry name" value="dCMP_cyt_deam_1"/>
    <property type="match status" value="1"/>
</dbReference>
<evidence type="ECO:0000256" key="10">
    <source>
        <dbReference type="ARBA" id="ARBA00022857"/>
    </source>
</evidence>
<keyword evidence="9 15" id="KW-0862">Zinc</keyword>
<dbReference type="PIRSF" id="PIRSF006769">
    <property type="entry name" value="RibD"/>
    <property type="match status" value="1"/>
</dbReference>
<keyword evidence="10 15" id="KW-0521">NADP</keyword>
<feature type="binding site" evidence="18">
    <location>
        <position position="85"/>
    </location>
    <ligand>
        <name>Zn(2+)</name>
        <dbReference type="ChEBI" id="CHEBI:29105"/>
        <note>catalytic</note>
    </ligand>
</feature>
<dbReference type="EC" id="3.5.4.26" evidence="15"/>
<dbReference type="FunFam" id="3.40.140.10:FF:000025">
    <property type="entry name" value="Riboflavin biosynthesis protein RibD"/>
    <property type="match status" value="1"/>
</dbReference>
<evidence type="ECO:0000256" key="1">
    <source>
        <dbReference type="ARBA" id="ARBA00002151"/>
    </source>
</evidence>
<evidence type="ECO:0000256" key="3">
    <source>
        <dbReference type="ARBA" id="ARBA00004910"/>
    </source>
</evidence>
<comment type="similarity">
    <text evidence="5 15">In the C-terminal section; belongs to the HTP reductase family.</text>
</comment>
<feature type="active site" description="Proton donor" evidence="16">
    <location>
        <position position="53"/>
    </location>
</feature>
<gene>
    <name evidence="19" type="primary">ribD</name>
    <name evidence="19" type="ORF">EHE19_004410</name>
</gene>
<keyword evidence="8 15" id="KW-0378">Hydrolase</keyword>
<evidence type="ECO:0000256" key="4">
    <source>
        <dbReference type="ARBA" id="ARBA00005259"/>
    </source>
</evidence>
<evidence type="ECO:0000256" key="12">
    <source>
        <dbReference type="ARBA" id="ARBA00023268"/>
    </source>
</evidence>
<feature type="binding site" evidence="17">
    <location>
        <position position="208"/>
    </location>
    <ligand>
        <name>substrate</name>
    </ligand>
</feature>
<dbReference type="GO" id="GO:0008835">
    <property type="term" value="F:diaminohydroxyphosphoribosylaminopyrimidine deaminase activity"/>
    <property type="evidence" value="ECO:0007669"/>
    <property type="project" value="UniProtKB-EC"/>
</dbReference>
<evidence type="ECO:0000313" key="20">
    <source>
        <dbReference type="Proteomes" id="UP000306409"/>
    </source>
</evidence>
<dbReference type="PROSITE" id="PS00903">
    <property type="entry name" value="CYT_DCMP_DEAMINASES_1"/>
    <property type="match status" value="1"/>
</dbReference>
<dbReference type="Proteomes" id="UP000306409">
    <property type="component" value="Chromosome"/>
</dbReference>
<evidence type="ECO:0000256" key="18">
    <source>
        <dbReference type="PIRSR" id="PIRSR006769-3"/>
    </source>
</evidence>
<evidence type="ECO:0000256" key="6">
    <source>
        <dbReference type="ARBA" id="ARBA00022619"/>
    </source>
</evidence>
<evidence type="ECO:0000256" key="17">
    <source>
        <dbReference type="PIRSR" id="PIRSR006769-2"/>
    </source>
</evidence>
<dbReference type="Gene3D" id="3.40.430.10">
    <property type="entry name" value="Dihydrofolate Reductase, subunit A"/>
    <property type="match status" value="1"/>
</dbReference>
<evidence type="ECO:0000256" key="13">
    <source>
        <dbReference type="ARBA" id="ARBA00049861"/>
    </source>
</evidence>
<dbReference type="NCBIfam" id="TIGR00326">
    <property type="entry name" value="eubact_ribD"/>
    <property type="match status" value="1"/>
</dbReference>
<evidence type="ECO:0000256" key="16">
    <source>
        <dbReference type="PIRSR" id="PIRSR006769-1"/>
    </source>
</evidence>
<dbReference type="SUPFAM" id="SSF53597">
    <property type="entry name" value="Dihydrofolate reductase-like"/>
    <property type="match status" value="1"/>
</dbReference>
<feature type="binding site" evidence="17">
    <location>
        <position position="224"/>
    </location>
    <ligand>
        <name>NADP(+)</name>
        <dbReference type="ChEBI" id="CHEBI:58349"/>
    </ligand>
</feature>
<name>A0A4U7JDV4_9FIRM</name>
<dbReference type="SUPFAM" id="SSF53927">
    <property type="entry name" value="Cytidine deaminase-like"/>
    <property type="match status" value="1"/>
</dbReference>
<comment type="similarity">
    <text evidence="4 15">In the N-terminal section; belongs to the cytidine and deoxycytidylate deaminase family.</text>
</comment>
<dbReference type="AlphaFoldDB" id="A0A4U7JDV4"/>
<dbReference type="GO" id="GO:0009231">
    <property type="term" value="P:riboflavin biosynthetic process"/>
    <property type="evidence" value="ECO:0007669"/>
    <property type="project" value="UniProtKB-UniPathway"/>
</dbReference>
<feature type="binding site" evidence="17">
    <location>
        <position position="171"/>
    </location>
    <ligand>
        <name>NADP(+)</name>
        <dbReference type="ChEBI" id="CHEBI:58349"/>
    </ligand>
</feature>
<feature type="binding site" evidence="17">
    <location>
        <begin position="300"/>
        <end position="306"/>
    </location>
    <ligand>
        <name>NADP(+)</name>
        <dbReference type="ChEBI" id="CHEBI:58349"/>
    </ligand>
</feature>
<evidence type="ECO:0000256" key="8">
    <source>
        <dbReference type="ARBA" id="ARBA00022801"/>
    </source>
</evidence>
<dbReference type="PROSITE" id="PS51747">
    <property type="entry name" value="CYT_DCMP_DEAMINASES_2"/>
    <property type="match status" value="1"/>
</dbReference>
<dbReference type="CDD" id="cd01284">
    <property type="entry name" value="Riboflavin_deaminase-reductase"/>
    <property type="match status" value="1"/>
</dbReference>
<feature type="binding site" evidence="18">
    <location>
        <position position="76"/>
    </location>
    <ligand>
        <name>Zn(2+)</name>
        <dbReference type="ChEBI" id="CHEBI:29105"/>
        <note>catalytic</note>
    </ligand>
</feature>
<feature type="binding site" evidence="17">
    <location>
        <position position="169"/>
    </location>
    <ligand>
        <name>NADP(+)</name>
        <dbReference type="ChEBI" id="CHEBI:58349"/>
    </ligand>
</feature>
<dbReference type="OrthoDB" id="9800865at2"/>
<keyword evidence="7 15" id="KW-0479">Metal-binding</keyword>
<keyword evidence="6 15" id="KW-0686">Riboflavin biosynthesis</keyword>
<feature type="binding site" evidence="18">
    <location>
        <position position="51"/>
    </location>
    <ligand>
        <name>Zn(2+)</name>
        <dbReference type="ChEBI" id="CHEBI:29105"/>
        <note>catalytic</note>
    </ligand>
</feature>
<evidence type="ECO:0000256" key="7">
    <source>
        <dbReference type="ARBA" id="ARBA00022723"/>
    </source>
</evidence>
<keyword evidence="12" id="KW-0511">Multifunctional enzyme</keyword>
<dbReference type="GO" id="GO:0050661">
    <property type="term" value="F:NADP binding"/>
    <property type="evidence" value="ECO:0007669"/>
    <property type="project" value="InterPro"/>
</dbReference>
<dbReference type="RefSeq" id="WP_137698074.1">
    <property type="nucleotide sequence ID" value="NZ_CP061336.1"/>
</dbReference>
<dbReference type="GO" id="GO:0008270">
    <property type="term" value="F:zinc ion binding"/>
    <property type="evidence" value="ECO:0007669"/>
    <property type="project" value="InterPro"/>
</dbReference>
<feature type="binding site" evidence="17">
    <location>
        <position position="201"/>
    </location>
    <ligand>
        <name>NADP(+)</name>
        <dbReference type="ChEBI" id="CHEBI:58349"/>
    </ligand>
</feature>
<evidence type="ECO:0000256" key="9">
    <source>
        <dbReference type="ARBA" id="ARBA00022833"/>
    </source>
</evidence>
<dbReference type="NCBIfam" id="TIGR00227">
    <property type="entry name" value="ribD_Cterm"/>
    <property type="match status" value="1"/>
</dbReference>
<dbReference type="KEGG" id="rher:EHE19_004410"/>
<comment type="pathway">
    <text evidence="2 15">Cofactor biosynthesis; riboflavin biosynthesis; 5-amino-6-(D-ribitylamino)uracil from GTP: step 2/4.</text>
</comment>
<dbReference type="InterPro" id="IPR050765">
    <property type="entry name" value="Riboflavin_Biosynth_HTPR"/>
</dbReference>
<evidence type="ECO:0000256" key="14">
    <source>
        <dbReference type="ARBA" id="ARBA00049886"/>
    </source>
</evidence>
<proteinExistence type="inferred from homology"/>
<protein>
    <recommendedName>
        <fullName evidence="15">Riboflavin biosynthesis protein RibD</fullName>
    </recommendedName>
    <domain>
        <recommendedName>
            <fullName evidence="15">Diaminohydroxyphosphoribosylaminopyrimidine deaminase</fullName>
            <shortName evidence="15">DRAP deaminase</shortName>
            <ecNumber evidence="15">3.5.4.26</ecNumber>
        </recommendedName>
        <alternativeName>
            <fullName evidence="15">Riboflavin-specific deaminase</fullName>
        </alternativeName>
    </domain>
    <domain>
        <recommendedName>
            <fullName evidence="15">5-amino-6-(5-phosphoribosylamino)uracil reductase</fullName>
            <ecNumber evidence="15">1.1.1.193</ecNumber>
        </recommendedName>
        <alternativeName>
            <fullName evidence="15">HTP reductase</fullName>
        </alternativeName>
    </domain>
</protein>
<feature type="binding site" evidence="17">
    <location>
        <position position="197"/>
    </location>
    <ligand>
        <name>NADP(+)</name>
        <dbReference type="ChEBI" id="CHEBI:58349"/>
    </ligand>
</feature>
<feature type="binding site" evidence="17">
    <location>
        <position position="298"/>
    </location>
    <ligand>
        <name>substrate</name>
    </ligand>
</feature>
<comment type="pathway">
    <text evidence="3 15">Cofactor biosynthesis; riboflavin biosynthesis; 5-amino-6-(D-ribitylamino)uracil from GTP: step 3/4.</text>
</comment>
<keyword evidence="20" id="KW-1185">Reference proteome</keyword>
<organism evidence="19 20">
    <name type="scientific">Ruminiclostridium herbifermentans</name>
    <dbReference type="NCBI Taxonomy" id="2488810"/>
    <lineage>
        <taxon>Bacteria</taxon>
        <taxon>Bacillati</taxon>
        <taxon>Bacillota</taxon>
        <taxon>Clostridia</taxon>
        <taxon>Eubacteriales</taxon>
        <taxon>Oscillospiraceae</taxon>
        <taxon>Ruminiclostridium</taxon>
    </lineage>
</organism>
<dbReference type="UniPathway" id="UPA00275">
    <property type="reaction ID" value="UER00401"/>
</dbReference>
<comment type="catalytic activity">
    <reaction evidence="14 15">
        <text>2,5-diamino-6-hydroxy-4-(5-phosphoribosylamino)-pyrimidine + H2O + H(+) = 5-amino-6-(5-phospho-D-ribosylamino)uracil + NH4(+)</text>
        <dbReference type="Rhea" id="RHEA:21868"/>
        <dbReference type="ChEBI" id="CHEBI:15377"/>
        <dbReference type="ChEBI" id="CHEBI:15378"/>
        <dbReference type="ChEBI" id="CHEBI:28938"/>
        <dbReference type="ChEBI" id="CHEBI:58453"/>
        <dbReference type="ChEBI" id="CHEBI:58614"/>
        <dbReference type="EC" id="3.5.4.26"/>
    </reaction>
</comment>
<dbReference type="PANTHER" id="PTHR38011:SF7">
    <property type="entry name" value="2,5-DIAMINO-6-RIBOSYLAMINO-4(3H)-PYRIMIDINONE 5'-PHOSPHATE REDUCTASE"/>
    <property type="match status" value="1"/>
</dbReference>
<reference evidence="19 20" key="1">
    <citation type="submission" date="2020-09" db="EMBL/GenBank/DDBJ databases">
        <title>Characterization and genome sequencing of Ruminiclostridium sp. nov. MA18.</title>
        <authorList>
            <person name="Rettenmaier R."/>
            <person name="Kowollik M.-L."/>
            <person name="Liebl W."/>
            <person name="Zverlov V."/>
        </authorList>
    </citation>
    <scope>NUCLEOTIDE SEQUENCE [LARGE SCALE GENOMIC DNA]</scope>
    <source>
        <strain evidence="19 20">MA18</strain>
    </source>
</reference>
<keyword evidence="11 15" id="KW-0560">Oxidoreductase</keyword>
<dbReference type="GO" id="GO:0008703">
    <property type="term" value="F:5-amino-6-(5-phosphoribosylamino)uracil reductase activity"/>
    <property type="evidence" value="ECO:0007669"/>
    <property type="project" value="UniProtKB-EC"/>
</dbReference>
<evidence type="ECO:0000256" key="5">
    <source>
        <dbReference type="ARBA" id="ARBA00007417"/>
    </source>
</evidence>
<comment type="catalytic activity">
    <reaction evidence="13 15">
        <text>5-amino-6-(5-phospho-D-ribitylamino)uracil + NADP(+) = 5-amino-6-(5-phospho-D-ribosylamino)uracil + NADPH + H(+)</text>
        <dbReference type="Rhea" id="RHEA:17845"/>
        <dbReference type="ChEBI" id="CHEBI:15378"/>
        <dbReference type="ChEBI" id="CHEBI:57783"/>
        <dbReference type="ChEBI" id="CHEBI:58349"/>
        <dbReference type="ChEBI" id="CHEBI:58421"/>
        <dbReference type="ChEBI" id="CHEBI:58453"/>
        <dbReference type="EC" id="1.1.1.193"/>
    </reaction>
</comment>